<evidence type="ECO:0000313" key="2">
    <source>
        <dbReference type="Proteomes" id="UP000738270"/>
    </source>
</evidence>
<dbReference type="Proteomes" id="UP000738270">
    <property type="component" value="Unassembled WGS sequence"/>
</dbReference>
<name>A0AAP2AK53_RHOHA</name>
<gene>
    <name evidence="1" type="ORF">GS453_03760</name>
</gene>
<evidence type="ECO:0000313" key="1">
    <source>
        <dbReference type="EMBL" id="MBM4625996.1"/>
    </source>
</evidence>
<comment type="caution">
    <text evidence="1">The sequence shown here is derived from an EMBL/GenBank/DDBJ whole genome shotgun (WGS) entry which is preliminary data.</text>
</comment>
<dbReference type="RefSeq" id="WP_080668390.1">
    <property type="nucleotide sequence ID" value="NZ_AP025268.1"/>
</dbReference>
<organism evidence="1 2">
    <name type="scientific">Rhodococcus hoagii</name>
    <name type="common">Corynebacterium equii</name>
    <dbReference type="NCBI Taxonomy" id="43767"/>
    <lineage>
        <taxon>Bacteria</taxon>
        <taxon>Bacillati</taxon>
        <taxon>Actinomycetota</taxon>
        <taxon>Actinomycetes</taxon>
        <taxon>Mycobacteriales</taxon>
        <taxon>Nocardiaceae</taxon>
        <taxon>Prescottella</taxon>
    </lineage>
</organism>
<accession>A0AAP2AK53</accession>
<dbReference type="AlphaFoldDB" id="A0AAP2AK53"/>
<dbReference type="Gene3D" id="3.40.50.1010">
    <property type="entry name" value="5'-nuclease"/>
    <property type="match status" value="1"/>
</dbReference>
<reference evidence="1" key="1">
    <citation type="submission" date="2019-11" db="EMBL/GenBank/DDBJ databases">
        <title>Spread of Macrolides and rifampicin resistant Rhodococcus equi in clinical isolates in the USA.</title>
        <authorList>
            <person name="Alvarez-Narvaez S."/>
            <person name="Huber L."/>
            <person name="Cohen N.D."/>
            <person name="Slovis N."/>
            <person name="Greiter M."/>
            <person name="Giguere S."/>
            <person name="Hart K."/>
        </authorList>
    </citation>
    <scope>NUCLEOTIDE SEQUENCE</scope>
    <source>
        <strain evidence="1">Lh_38</strain>
    </source>
</reference>
<protein>
    <submittedName>
        <fullName evidence="1">NYN domain-containing protein</fullName>
    </submittedName>
</protein>
<sequence length="202" mass="22947">MNSEPLPYKLIVDAGNVLLGCSSVLAWGDSGNSVEIDFGRYSDQLAGKSNRSIEFVDIAVHWGVCHPNRHPARYASEMTRIQRWERDSRVKVHTRRSRFDESTGKYQEKCVDTAITLDVCTSQASGKYAGIVLASADRDLLPAVEHAYEEYAKGESRTRLELARWQNQPSRLWLPGKKLWCHYLDESDLARCSTRRNNRSVA</sequence>
<proteinExistence type="predicted"/>
<dbReference type="EMBL" id="WUXD01000001">
    <property type="protein sequence ID" value="MBM4625996.1"/>
    <property type="molecule type" value="Genomic_DNA"/>
</dbReference>